<keyword evidence="2" id="KW-1185">Reference proteome</keyword>
<dbReference type="RefSeq" id="WP_347935355.1">
    <property type="nucleotide sequence ID" value="NZ_CP158160.1"/>
</dbReference>
<comment type="caution">
    <text evidence="1">The sequence shown here is derived from an EMBL/GenBank/DDBJ whole genome shotgun (WGS) entry which is preliminary data.</text>
</comment>
<gene>
    <name evidence="1" type="ORF">ABI908_22200</name>
</gene>
<accession>A0ABV0IZV4</accession>
<dbReference type="EMBL" id="JBDXMI010000001">
    <property type="protein sequence ID" value="MEO9386816.1"/>
    <property type="molecule type" value="Genomic_DNA"/>
</dbReference>
<dbReference type="Proteomes" id="UP001462502">
    <property type="component" value="Unassembled WGS sequence"/>
</dbReference>
<evidence type="ECO:0000313" key="1">
    <source>
        <dbReference type="EMBL" id="MEO9386816.1"/>
    </source>
</evidence>
<proteinExistence type="predicted"/>
<organism evidence="1 2">
    <name type="scientific">Chromobacterium phragmitis</name>
    <dbReference type="NCBI Taxonomy" id="2202141"/>
    <lineage>
        <taxon>Bacteria</taxon>
        <taxon>Pseudomonadati</taxon>
        <taxon>Pseudomonadota</taxon>
        <taxon>Betaproteobacteria</taxon>
        <taxon>Neisseriales</taxon>
        <taxon>Chromobacteriaceae</taxon>
        <taxon>Chromobacterium</taxon>
    </lineage>
</organism>
<evidence type="ECO:0008006" key="3">
    <source>
        <dbReference type="Google" id="ProtNLM"/>
    </source>
</evidence>
<name>A0ABV0IZV4_9NEIS</name>
<reference evidence="1 2" key="1">
    <citation type="submission" date="2024-05" db="EMBL/GenBank/DDBJ databases">
        <authorList>
            <person name="De Oliveira J.P."/>
            <person name="Noriler S.A."/>
            <person name="De Oliveira A.G."/>
            <person name="Sipoli D.S."/>
        </authorList>
    </citation>
    <scope>NUCLEOTIDE SEQUENCE [LARGE SCALE GENOMIC DNA]</scope>
    <source>
        <strain evidence="1 2">LABIM192</strain>
    </source>
</reference>
<protein>
    <recommendedName>
        <fullName evidence="3">DUF2247 domain-containing protein</fullName>
    </recommendedName>
</protein>
<sequence length="173" mass="20168">MKNIEQLREIYFKVQVGEAHWQDYINWAIDRLRCDDEGDDLDIVMLAAATLPDEVPLLVVQIAERYLGDDALSDELVAGKWIVELHRAYKSGKETAISLEPKLWRRYYDLAMPDWLMMLARNCEYATDVPDFQGPFDEEFDYIAGLWDGSRSLLDFMSQYDSAISRSHDVQYE</sequence>
<evidence type="ECO:0000313" key="2">
    <source>
        <dbReference type="Proteomes" id="UP001462502"/>
    </source>
</evidence>